<evidence type="ECO:0000256" key="1">
    <source>
        <dbReference type="ARBA" id="ARBA00004418"/>
    </source>
</evidence>
<dbReference type="PANTHER" id="PTHR30290:SF10">
    <property type="entry name" value="PERIPLASMIC OLIGOPEPTIDE-BINDING PROTEIN-RELATED"/>
    <property type="match status" value="1"/>
</dbReference>
<dbReference type="PIRSF" id="PIRSF002741">
    <property type="entry name" value="MppA"/>
    <property type="match status" value="1"/>
</dbReference>
<evidence type="ECO:0000259" key="5">
    <source>
        <dbReference type="Pfam" id="PF00496"/>
    </source>
</evidence>
<evidence type="ECO:0000313" key="7">
    <source>
        <dbReference type="Proteomes" id="UP001241603"/>
    </source>
</evidence>
<gene>
    <name evidence="6" type="ORF">QO014_003736</name>
</gene>
<dbReference type="CDD" id="cd00995">
    <property type="entry name" value="PBP2_NikA_DppA_OppA_like"/>
    <property type="match status" value="1"/>
</dbReference>
<reference evidence="6 7" key="1">
    <citation type="submission" date="2023-07" db="EMBL/GenBank/DDBJ databases">
        <title>Genomic Encyclopedia of Type Strains, Phase IV (KMG-IV): sequencing the most valuable type-strain genomes for metagenomic binning, comparative biology and taxonomic classification.</title>
        <authorList>
            <person name="Goeker M."/>
        </authorList>
    </citation>
    <scope>NUCLEOTIDE SEQUENCE [LARGE SCALE GENOMIC DNA]</scope>
    <source>
        <strain evidence="6 7">B6-8</strain>
    </source>
</reference>
<evidence type="ECO:0000256" key="2">
    <source>
        <dbReference type="ARBA" id="ARBA00005695"/>
    </source>
</evidence>
<dbReference type="Gene3D" id="3.40.190.10">
    <property type="entry name" value="Periplasmic binding protein-like II"/>
    <property type="match status" value="1"/>
</dbReference>
<dbReference type="Proteomes" id="UP001241603">
    <property type="component" value="Unassembled WGS sequence"/>
</dbReference>
<keyword evidence="7" id="KW-1185">Reference proteome</keyword>
<proteinExistence type="inferred from homology"/>
<dbReference type="InterPro" id="IPR006311">
    <property type="entry name" value="TAT_signal"/>
</dbReference>
<dbReference type="Gene3D" id="3.90.76.10">
    <property type="entry name" value="Dipeptide-binding Protein, Domain 1"/>
    <property type="match status" value="1"/>
</dbReference>
<evidence type="ECO:0000256" key="3">
    <source>
        <dbReference type="ARBA" id="ARBA00022448"/>
    </source>
</evidence>
<comment type="caution">
    <text evidence="6">The sequence shown here is derived from an EMBL/GenBank/DDBJ whole genome shotgun (WGS) entry which is preliminary data.</text>
</comment>
<organism evidence="6 7">
    <name type="scientific">Kaistia dalseonensis</name>
    <dbReference type="NCBI Taxonomy" id="410840"/>
    <lineage>
        <taxon>Bacteria</taxon>
        <taxon>Pseudomonadati</taxon>
        <taxon>Pseudomonadota</taxon>
        <taxon>Alphaproteobacteria</taxon>
        <taxon>Hyphomicrobiales</taxon>
        <taxon>Kaistiaceae</taxon>
        <taxon>Kaistia</taxon>
    </lineage>
</organism>
<accession>A0ABU0HAP1</accession>
<dbReference type="PANTHER" id="PTHR30290">
    <property type="entry name" value="PERIPLASMIC BINDING COMPONENT OF ABC TRANSPORTER"/>
    <property type="match status" value="1"/>
</dbReference>
<keyword evidence="3" id="KW-0813">Transport</keyword>
<dbReference type="InterPro" id="IPR039424">
    <property type="entry name" value="SBP_5"/>
</dbReference>
<keyword evidence="4" id="KW-0732">Signal</keyword>
<dbReference type="PROSITE" id="PS51318">
    <property type="entry name" value="TAT"/>
    <property type="match status" value="1"/>
</dbReference>
<dbReference type="InterPro" id="IPR000914">
    <property type="entry name" value="SBP_5_dom"/>
</dbReference>
<protein>
    <submittedName>
        <fullName evidence="6">Peptide/nickel transport system substrate-binding protein</fullName>
    </submittedName>
</protein>
<evidence type="ECO:0000313" key="6">
    <source>
        <dbReference type="EMBL" id="MDQ0439335.1"/>
    </source>
</evidence>
<dbReference type="Pfam" id="PF00496">
    <property type="entry name" value="SBP_bac_5"/>
    <property type="match status" value="1"/>
</dbReference>
<dbReference type="InterPro" id="IPR030678">
    <property type="entry name" value="Peptide/Ni-bd"/>
</dbReference>
<comment type="similarity">
    <text evidence="2">Belongs to the bacterial solute-binding protein 5 family.</text>
</comment>
<comment type="subcellular location">
    <subcellularLocation>
        <location evidence="1">Periplasm</location>
    </subcellularLocation>
</comment>
<dbReference type="RefSeq" id="WP_266350222.1">
    <property type="nucleotide sequence ID" value="NZ_JAPKNG010000005.1"/>
</dbReference>
<dbReference type="EMBL" id="JAUSVO010000005">
    <property type="protein sequence ID" value="MDQ0439335.1"/>
    <property type="molecule type" value="Genomic_DNA"/>
</dbReference>
<feature type="domain" description="Solute-binding protein family 5" evidence="5">
    <location>
        <begin position="84"/>
        <end position="455"/>
    </location>
</feature>
<evidence type="ECO:0000256" key="4">
    <source>
        <dbReference type="ARBA" id="ARBA00022729"/>
    </source>
</evidence>
<dbReference type="Gene3D" id="3.10.105.10">
    <property type="entry name" value="Dipeptide-binding Protein, Domain 3"/>
    <property type="match status" value="1"/>
</dbReference>
<dbReference type="SUPFAM" id="SSF53850">
    <property type="entry name" value="Periplasmic binding protein-like II"/>
    <property type="match status" value="1"/>
</dbReference>
<sequence>MSEVDKGPKGLTRRGVFKAGAGVALGVSLFGFLDREAQAAEQVLKIAHGGFDMDWSPMRGGGRPFRWQSLWWASPMRFDSSGAIQPYVVTSWEPSADLTTWTFHLDPKAVFSDGSPITAADIKGSWELAAMPSSKHQRVNQVAANIVGYDEIVAGTAKEMPGLVAKDDKTLVVTLKAADPIFFMRIANHLIPIVKASEARDADGNEVLEWWSPEGGGVTSGPFKITSLDLDAGKIGFAPNENFFGEKPKLSGVEIQVVEDPVAATALLQKGEMQAHTELVTSTIIKDLGKEFSAGPQIPTGQHFWFNVNAAPLNDPKVRQALIMAVDREGLIKASFPDGPHKKTDMVLTAVPGIDDPKYVPFPYDPAAAKKALAESSYGGPERLPKLILAGTTTPAITAAAQFMIEQWRQNLGITAVELKPTIDNFNPADVHIFRDDAGTRVPDAATYLMSSIHSSSGIAKGKMNGYKNPEVDRLLEEAITKPADDPQRVALAQEAQRLFRDDYAFIPWYGETMSRWALPNVKAMDKNLDWQVVAPWAIEIE</sequence>
<name>A0ABU0HAP1_9HYPH</name>